<reference evidence="1" key="2">
    <citation type="journal article" date="2014" name="PLoS Genet.">
        <title>Signature gene expression reveals novel clues to the molecular mechanisms of dimorphic transition in Penicillium marneffei.</title>
        <authorList>
            <person name="Yang E."/>
            <person name="Wang G."/>
            <person name="Cai J."/>
            <person name="Woo P.C."/>
            <person name="Lau S.K."/>
            <person name="Yuen K.-Y."/>
            <person name="Chow W.-N."/>
            <person name="Lin X."/>
        </authorList>
    </citation>
    <scope>NUCLEOTIDE SEQUENCE</scope>
    <source>
        <strain evidence="1">PM1</strain>
    </source>
</reference>
<proteinExistence type="predicted"/>
<comment type="caution">
    <text evidence="1">The sequence shown here is derived from an EMBL/GenBank/DDBJ whole genome shotgun (WGS) entry which is preliminary data.</text>
</comment>
<dbReference type="AlphaFoldDB" id="A0A093UMN7"/>
<sequence length="140" mass="15503">LGKHRSYITSKVLDQGRSWCSTDVQKRQWIHISSLSLANHLASLKQLAAESLGDTIDQTQMVLPQEVHIYRSERDICISLDDASIHKRISIGSYPKSLASESLFGHWMTEMGETGDEIACQVSLLGAVGDSTVKMLDSNK</sequence>
<feature type="non-terminal residue" evidence="1">
    <location>
        <position position="1"/>
    </location>
</feature>
<gene>
    <name evidence="1" type="ORF">GQ26_0660050</name>
</gene>
<protein>
    <submittedName>
        <fullName evidence="1">Uncharacterized protein</fullName>
    </submittedName>
</protein>
<evidence type="ECO:0000313" key="1">
    <source>
        <dbReference type="EMBL" id="KFX41215.1"/>
    </source>
</evidence>
<organism evidence="1">
    <name type="scientific">Talaromyces marneffei PM1</name>
    <dbReference type="NCBI Taxonomy" id="1077442"/>
    <lineage>
        <taxon>Eukaryota</taxon>
        <taxon>Fungi</taxon>
        <taxon>Dikarya</taxon>
        <taxon>Ascomycota</taxon>
        <taxon>Pezizomycotina</taxon>
        <taxon>Eurotiomycetes</taxon>
        <taxon>Eurotiomycetidae</taxon>
        <taxon>Eurotiales</taxon>
        <taxon>Trichocomaceae</taxon>
        <taxon>Talaromyces</taxon>
        <taxon>Talaromyces sect. Talaromyces</taxon>
    </lineage>
</organism>
<accession>A0A093UMN7</accession>
<dbReference type="EMBL" id="JPOX01000066">
    <property type="protein sequence ID" value="KFX41215.1"/>
    <property type="molecule type" value="Genomic_DNA"/>
</dbReference>
<dbReference type="HOGENOM" id="CLU_1840004_0_0_1"/>
<name>A0A093UMN7_TALMA</name>
<reference key="1">
    <citation type="journal article" date="2014" name="PLoS Genet.">
        <title>Signature Gene Expression Reveals Novel Clues to the Molecular Mechanisms of Dimorphic Transition in Penicillium marneffei.</title>
        <authorList>
            <person name="Yang E."/>
            <person name="Wang G."/>
            <person name="Cai J."/>
            <person name="Woo P.C."/>
            <person name="Lau S.K."/>
            <person name="Yuen K.-Y."/>
            <person name="Chow W.-N."/>
            <person name="Lin X."/>
        </authorList>
    </citation>
    <scope>NUCLEOTIDE SEQUENCE [LARGE SCALE GENOMIC DNA]</scope>
    <source>
        <strain>PM1</strain>
    </source>
</reference>